<protein>
    <submittedName>
        <fullName evidence="1">Uncharacterized protein</fullName>
    </submittedName>
</protein>
<evidence type="ECO:0000313" key="1">
    <source>
        <dbReference type="EMBL" id="MPM58467.1"/>
    </source>
</evidence>
<proteinExistence type="predicted"/>
<sequence>MKKVISIILVFVFLLAMQTIAIAAPAPKTVDVLLDASSTTIKVGQVVTLTATTDKQGSGYIDSWDEAEKIDTIHDTEAETYVSTAKFTGITPGTYTITYEITMSSGKSDVTFNGVKSVEITVVQDSKIKGAAIYNVKVTPTYNPNGHLTGYDAEGDLYAVWDNGDETYYGKVEFNFSPNQESRNYDVIIEGVTYTVKDIQRPAN</sequence>
<organism evidence="1">
    <name type="scientific">bioreactor metagenome</name>
    <dbReference type="NCBI Taxonomy" id="1076179"/>
    <lineage>
        <taxon>unclassified sequences</taxon>
        <taxon>metagenomes</taxon>
        <taxon>ecological metagenomes</taxon>
    </lineage>
</organism>
<gene>
    <name evidence="1" type="ORF">SDC9_105298</name>
</gene>
<dbReference type="EMBL" id="VSSQ01016778">
    <property type="protein sequence ID" value="MPM58467.1"/>
    <property type="molecule type" value="Genomic_DNA"/>
</dbReference>
<name>A0A645AZ71_9ZZZZ</name>
<comment type="caution">
    <text evidence="1">The sequence shown here is derived from an EMBL/GenBank/DDBJ whole genome shotgun (WGS) entry which is preliminary data.</text>
</comment>
<dbReference type="AlphaFoldDB" id="A0A645AZ71"/>
<accession>A0A645AZ71</accession>
<reference evidence="1" key="1">
    <citation type="submission" date="2019-08" db="EMBL/GenBank/DDBJ databases">
        <authorList>
            <person name="Kucharzyk K."/>
            <person name="Murdoch R.W."/>
            <person name="Higgins S."/>
            <person name="Loffler F."/>
        </authorList>
    </citation>
    <scope>NUCLEOTIDE SEQUENCE</scope>
</reference>